<feature type="region of interest" description="Disordered" evidence="2">
    <location>
        <begin position="20"/>
        <end position="129"/>
    </location>
</feature>
<proteinExistence type="predicted"/>
<name>A0AAE1WJ26_9LAMI</name>
<dbReference type="PANTHER" id="PTHR45892">
    <property type="entry name" value="AMINOACYLASE-1"/>
    <property type="match status" value="1"/>
</dbReference>
<evidence type="ECO:0000256" key="2">
    <source>
        <dbReference type="SAM" id="MobiDB-lite"/>
    </source>
</evidence>
<reference evidence="3" key="1">
    <citation type="submission" date="2020-06" db="EMBL/GenBank/DDBJ databases">
        <authorList>
            <person name="Li T."/>
            <person name="Hu X."/>
            <person name="Zhang T."/>
            <person name="Song X."/>
            <person name="Zhang H."/>
            <person name="Dai N."/>
            <person name="Sheng W."/>
            <person name="Hou X."/>
            <person name="Wei L."/>
        </authorList>
    </citation>
    <scope>NUCLEOTIDE SEQUENCE</scope>
    <source>
        <strain evidence="3">K16</strain>
        <tissue evidence="3">Leaf</tissue>
    </source>
</reference>
<reference evidence="3" key="2">
    <citation type="journal article" date="2024" name="Plant">
        <title>Genomic evolution and insights into agronomic trait innovations of Sesamum species.</title>
        <authorList>
            <person name="Miao H."/>
            <person name="Wang L."/>
            <person name="Qu L."/>
            <person name="Liu H."/>
            <person name="Sun Y."/>
            <person name="Le M."/>
            <person name="Wang Q."/>
            <person name="Wei S."/>
            <person name="Zheng Y."/>
            <person name="Lin W."/>
            <person name="Duan Y."/>
            <person name="Cao H."/>
            <person name="Xiong S."/>
            <person name="Wang X."/>
            <person name="Wei L."/>
            <person name="Li C."/>
            <person name="Ma Q."/>
            <person name="Ju M."/>
            <person name="Zhao R."/>
            <person name="Li G."/>
            <person name="Mu C."/>
            <person name="Tian Q."/>
            <person name="Mei H."/>
            <person name="Zhang T."/>
            <person name="Gao T."/>
            <person name="Zhang H."/>
        </authorList>
    </citation>
    <scope>NUCLEOTIDE SEQUENCE</scope>
    <source>
        <strain evidence="3">K16</strain>
    </source>
</reference>
<dbReference type="FunFam" id="1.10.150.900:FF:000001">
    <property type="entry name" value="Aminoacylase-1, putative"/>
    <property type="match status" value="1"/>
</dbReference>
<sequence length="414" mass="44032">MPAGLSGNEVRRPSVIMEAIRKSPGSGFRPCAPSYLSFVPDEEKNRGNERLQEFAQFRNFQGQGRPGRPRTERRGRGEGDDGRGETADDEEGRRCDCEGRGSDGEGREREGGGAGEEGDGRWRGGGEGEGDGRWLVWGSGVAQVGLPVGWLVAGLGVRGGAGGFAGGWLVAGLGWEWGGAGGGWWLVAGGAVGAGVRGGVGAAGGARWRWCWLVSRSGAGWWCGARWAGGGARWGDGGAGGVGGGWFGGGWGFVMNLQPSEAQAGFDIRVPPTADVASLERRIAEEWAPATRNTTFEFKQRASTYDKFGKPILTAFDGSNPWWALLEDAIKNASGKLGKPEIFPASTDACYFRELGLPAIGFSPMANTPILLHDHNEFLNKNEYLRGIDIYESIIKAYASYAEPVKDEASRAEL</sequence>
<accession>A0AAE1WJ26</accession>
<comment type="caution">
    <text evidence="3">The sequence shown here is derived from an EMBL/GenBank/DDBJ whole genome shotgun (WGS) entry which is preliminary data.</text>
</comment>
<feature type="binding site" evidence="1">
    <location>
        <position position="373"/>
    </location>
    <ligand>
        <name>Zn(2+)</name>
        <dbReference type="ChEBI" id="CHEBI:29105"/>
        <label>2</label>
    </ligand>
</feature>
<dbReference type="EMBL" id="JACGWL010000010">
    <property type="protein sequence ID" value="KAK4394254.1"/>
    <property type="molecule type" value="Genomic_DNA"/>
</dbReference>
<dbReference type="GO" id="GO:0004046">
    <property type="term" value="F:aminoacylase activity"/>
    <property type="evidence" value="ECO:0007669"/>
    <property type="project" value="TreeGrafter"/>
</dbReference>
<dbReference type="InterPro" id="IPR002933">
    <property type="entry name" value="Peptidase_M20"/>
</dbReference>
<dbReference type="PIRSF" id="PIRSF036696">
    <property type="entry name" value="ACY-1"/>
    <property type="match status" value="1"/>
</dbReference>
<dbReference type="AlphaFoldDB" id="A0AAE1WJ26"/>
<dbReference type="InterPro" id="IPR052083">
    <property type="entry name" value="Aminoacylase-1_M20A"/>
</dbReference>
<dbReference type="Proteomes" id="UP001289374">
    <property type="component" value="Unassembled WGS sequence"/>
</dbReference>
<dbReference type="Pfam" id="PF01546">
    <property type="entry name" value="Peptidase_M20"/>
    <property type="match status" value="1"/>
</dbReference>
<feature type="compositionally biased region" description="Basic and acidic residues" evidence="2">
    <location>
        <begin position="118"/>
        <end position="129"/>
    </location>
</feature>
<comment type="cofactor">
    <cofactor evidence="1">
        <name>Zn(2+)</name>
        <dbReference type="ChEBI" id="CHEBI:29105"/>
    </cofactor>
    <text evidence="1">Binds 2 Zn(2+) ions per subunit.</text>
</comment>
<keyword evidence="1" id="KW-0479">Metal-binding</keyword>
<keyword evidence="1" id="KW-0862">Zinc</keyword>
<keyword evidence="4" id="KW-1185">Reference proteome</keyword>
<dbReference type="PANTHER" id="PTHR45892:SF1">
    <property type="entry name" value="AMINOACYLASE-1"/>
    <property type="match status" value="1"/>
</dbReference>
<evidence type="ECO:0000313" key="3">
    <source>
        <dbReference type="EMBL" id="KAK4394254.1"/>
    </source>
</evidence>
<evidence type="ECO:0000313" key="4">
    <source>
        <dbReference type="Proteomes" id="UP001289374"/>
    </source>
</evidence>
<dbReference type="SUPFAM" id="SSF53187">
    <property type="entry name" value="Zn-dependent exopeptidases"/>
    <property type="match status" value="1"/>
</dbReference>
<gene>
    <name evidence="3" type="ORF">Sango_1896200</name>
</gene>
<protein>
    <submittedName>
        <fullName evidence="3">Aminoacylase-1</fullName>
    </submittedName>
</protein>
<evidence type="ECO:0000256" key="1">
    <source>
        <dbReference type="PIRSR" id="PIRSR036696-2"/>
    </source>
</evidence>
<dbReference type="Gene3D" id="1.10.150.900">
    <property type="match status" value="1"/>
</dbReference>
<feature type="compositionally biased region" description="Basic and acidic residues" evidence="2">
    <location>
        <begin position="69"/>
        <end position="111"/>
    </location>
</feature>
<dbReference type="GO" id="GO:0046872">
    <property type="term" value="F:metal ion binding"/>
    <property type="evidence" value="ECO:0007669"/>
    <property type="project" value="UniProtKB-KW"/>
</dbReference>
<organism evidence="3 4">
    <name type="scientific">Sesamum angolense</name>
    <dbReference type="NCBI Taxonomy" id="2727404"/>
    <lineage>
        <taxon>Eukaryota</taxon>
        <taxon>Viridiplantae</taxon>
        <taxon>Streptophyta</taxon>
        <taxon>Embryophyta</taxon>
        <taxon>Tracheophyta</taxon>
        <taxon>Spermatophyta</taxon>
        <taxon>Magnoliopsida</taxon>
        <taxon>eudicotyledons</taxon>
        <taxon>Gunneridae</taxon>
        <taxon>Pentapetalae</taxon>
        <taxon>asterids</taxon>
        <taxon>lamiids</taxon>
        <taxon>Lamiales</taxon>
        <taxon>Pedaliaceae</taxon>
        <taxon>Sesamum</taxon>
    </lineage>
</organism>
<feature type="compositionally biased region" description="Basic and acidic residues" evidence="2">
    <location>
        <begin position="41"/>
        <end position="52"/>
    </location>
</feature>